<dbReference type="InterPro" id="IPR004697">
    <property type="entry name" value="AbgT"/>
</dbReference>
<dbReference type="EMBL" id="PZZP01000001">
    <property type="protein sequence ID" value="PTM57880.1"/>
    <property type="molecule type" value="Genomic_DNA"/>
</dbReference>
<keyword evidence="1" id="KW-0812">Transmembrane</keyword>
<feature type="transmembrane region" description="Helical" evidence="1">
    <location>
        <begin position="29"/>
        <end position="53"/>
    </location>
</feature>
<dbReference type="GO" id="GO:0015558">
    <property type="term" value="F:secondary active p-aminobenzoyl-glutamate transmembrane transporter activity"/>
    <property type="evidence" value="ECO:0007669"/>
    <property type="project" value="InterPro"/>
</dbReference>
<feature type="transmembrane region" description="Helical" evidence="1">
    <location>
        <begin position="476"/>
        <end position="501"/>
    </location>
</feature>
<evidence type="ECO:0000313" key="2">
    <source>
        <dbReference type="EMBL" id="PTM57880.1"/>
    </source>
</evidence>
<gene>
    <name evidence="2" type="ORF">C8J48_0445</name>
</gene>
<keyword evidence="3" id="KW-1185">Reference proteome</keyword>
<dbReference type="GO" id="GO:1902604">
    <property type="term" value="P:p-aminobenzoyl-glutamate transmembrane transport"/>
    <property type="evidence" value="ECO:0007669"/>
    <property type="project" value="InterPro"/>
</dbReference>
<organism evidence="2 3">
    <name type="scientific">Desmospora activa DSM 45169</name>
    <dbReference type="NCBI Taxonomy" id="1121389"/>
    <lineage>
        <taxon>Bacteria</taxon>
        <taxon>Bacillati</taxon>
        <taxon>Bacillota</taxon>
        <taxon>Bacilli</taxon>
        <taxon>Bacillales</taxon>
        <taxon>Thermoactinomycetaceae</taxon>
        <taxon>Desmospora</taxon>
    </lineage>
</organism>
<dbReference type="PANTHER" id="PTHR30282:SF0">
    <property type="entry name" value="P-AMINOBENZOYL-GLUTAMATE TRANSPORT PROTEIN"/>
    <property type="match status" value="1"/>
</dbReference>
<accession>A0A2T4Z7L3</accession>
<reference evidence="2 3" key="1">
    <citation type="submission" date="2018-04" db="EMBL/GenBank/DDBJ databases">
        <title>Genomic Encyclopedia of Archaeal and Bacterial Type Strains, Phase II (KMG-II): from individual species to whole genera.</title>
        <authorList>
            <person name="Goeker M."/>
        </authorList>
    </citation>
    <scope>NUCLEOTIDE SEQUENCE [LARGE SCALE GENOMIC DNA]</scope>
    <source>
        <strain evidence="2 3">DSM 45169</strain>
    </source>
</reference>
<name>A0A2T4Z7L3_9BACL</name>
<feature type="transmembrane region" description="Helical" evidence="1">
    <location>
        <begin position="132"/>
        <end position="164"/>
    </location>
</feature>
<dbReference type="Pfam" id="PF03806">
    <property type="entry name" value="ABG_transport"/>
    <property type="match status" value="1"/>
</dbReference>
<feature type="transmembrane region" description="Helical" evidence="1">
    <location>
        <begin position="92"/>
        <end position="111"/>
    </location>
</feature>
<dbReference type="AlphaFoldDB" id="A0A2T4Z7L3"/>
<feature type="transmembrane region" description="Helical" evidence="1">
    <location>
        <begin position="310"/>
        <end position="332"/>
    </location>
</feature>
<feature type="transmembrane region" description="Helical" evidence="1">
    <location>
        <begin position="344"/>
        <end position="366"/>
    </location>
</feature>
<dbReference type="Proteomes" id="UP000241639">
    <property type="component" value="Unassembled WGS sequence"/>
</dbReference>
<proteinExistence type="predicted"/>
<keyword evidence="1" id="KW-0472">Membrane</keyword>
<dbReference type="PANTHER" id="PTHR30282">
    <property type="entry name" value="P-AMINOBENZOYL GLUTAMATE TRANSPORTER"/>
    <property type="match status" value="1"/>
</dbReference>
<protein>
    <submittedName>
        <fullName evidence="2">Aminobenzoyl-glutamate transport protein</fullName>
    </submittedName>
</protein>
<comment type="caution">
    <text evidence="2">The sequence shown here is derived from an EMBL/GenBank/DDBJ whole genome shotgun (WGS) entry which is preliminary data.</text>
</comment>
<dbReference type="OrthoDB" id="3314392at2"/>
<feature type="transmembrane region" description="Helical" evidence="1">
    <location>
        <begin position="271"/>
        <end position="290"/>
    </location>
</feature>
<feature type="transmembrane region" description="Helical" evidence="1">
    <location>
        <begin position="386"/>
        <end position="408"/>
    </location>
</feature>
<evidence type="ECO:0000313" key="3">
    <source>
        <dbReference type="Proteomes" id="UP000241639"/>
    </source>
</evidence>
<feature type="transmembrane region" description="Helical" evidence="1">
    <location>
        <begin position="219"/>
        <end position="238"/>
    </location>
</feature>
<keyword evidence="1" id="KW-1133">Transmembrane helix</keyword>
<evidence type="ECO:0000256" key="1">
    <source>
        <dbReference type="SAM" id="Phobius"/>
    </source>
</evidence>
<feature type="transmembrane region" description="Helical" evidence="1">
    <location>
        <begin position="415"/>
        <end position="433"/>
    </location>
</feature>
<sequence length="513" mass="55536">MDKQQKDKGLLLRGLSAVERVGNRLPHPVTIFALLTLLVILLSHLFALMGVTVQFEGINPETMKTETQTVSVESLLVPDGIRYMVTSIVENFTTFVALGPVLVAMIGVGVAERSGYLAMLLKRIVIKAPKRLVTPTVVLMGIMSNIAASVGYVVLVPLGAIIFLGFKRHPLAGMAAAFAGVSGGYSANLLIGTNDPILAGISTEAARILNANVVVDPTANWYFMIVSTFILVFIGTWVTDKIVEPRLGPYREPISADIERISQREKRAFRWANLSLLVVVLIIALSIIPSDGVLRGEGGSVVNSPFIQSIIVFMMVVFLIPGLVYGALTGVIKNDKDAAGMMSDSLASMAGFILLIFISAQFVAFFNHTHLGTLLSVKGAEFLQASGFVGIPLMVTFILLTAVINLFIAADSAKWAIMAPIFIPMFMQLGYSPELTQVAYRIGDSTTNIIAPLMPFFALIVAFAQKYDRKSGIGTVVSLMLPYSLLFLLFWIVLLIIWYFLGLPLGPGAPLFM</sequence>
<feature type="transmembrane region" description="Helical" evidence="1">
    <location>
        <begin position="445"/>
        <end position="464"/>
    </location>
</feature>